<evidence type="ECO:0000313" key="3">
    <source>
        <dbReference type="Proteomes" id="UP000199427"/>
    </source>
</evidence>
<feature type="domain" description="SCP" evidence="1">
    <location>
        <begin position="115"/>
        <end position="229"/>
    </location>
</feature>
<dbReference type="CDD" id="cd05379">
    <property type="entry name" value="CAP_bacterial"/>
    <property type="match status" value="1"/>
</dbReference>
<name>A0A1H9IVD0_9BACI</name>
<protein>
    <submittedName>
        <fullName evidence="2">Uncharacterized protein, YkwD family</fullName>
    </submittedName>
</protein>
<dbReference type="STRING" id="571933.SAMN05216362_12715"/>
<evidence type="ECO:0000313" key="2">
    <source>
        <dbReference type="EMBL" id="SEQ78553.1"/>
    </source>
</evidence>
<accession>A0A1H9IVD0</accession>
<dbReference type="Proteomes" id="UP000199427">
    <property type="component" value="Unassembled WGS sequence"/>
</dbReference>
<dbReference type="EMBL" id="FOES01000027">
    <property type="protein sequence ID" value="SEQ78553.1"/>
    <property type="molecule type" value="Genomic_DNA"/>
</dbReference>
<organism evidence="2 3">
    <name type="scientific">Piscibacillus halophilus</name>
    <dbReference type="NCBI Taxonomy" id="571933"/>
    <lineage>
        <taxon>Bacteria</taxon>
        <taxon>Bacillati</taxon>
        <taxon>Bacillota</taxon>
        <taxon>Bacilli</taxon>
        <taxon>Bacillales</taxon>
        <taxon>Bacillaceae</taxon>
        <taxon>Piscibacillus</taxon>
    </lineage>
</organism>
<keyword evidence="3" id="KW-1185">Reference proteome</keyword>
<gene>
    <name evidence="2" type="ORF">SAMN05216362_12715</name>
</gene>
<dbReference type="AlphaFoldDB" id="A0A1H9IVD0"/>
<dbReference type="InterPro" id="IPR014258">
    <property type="entry name" value="CAP_domain_YkwD-like"/>
</dbReference>
<dbReference type="Gene3D" id="3.40.33.10">
    <property type="entry name" value="CAP"/>
    <property type="match status" value="1"/>
</dbReference>
<reference evidence="2 3" key="1">
    <citation type="submission" date="2016-10" db="EMBL/GenBank/DDBJ databases">
        <authorList>
            <person name="de Groot N.N."/>
        </authorList>
    </citation>
    <scope>NUCLEOTIDE SEQUENCE [LARGE SCALE GENOMIC DNA]</scope>
    <source>
        <strain evidence="2 3">DSM 21633</strain>
    </source>
</reference>
<dbReference type="PANTHER" id="PTHR31157">
    <property type="entry name" value="SCP DOMAIN-CONTAINING PROTEIN"/>
    <property type="match status" value="1"/>
</dbReference>
<sequence>MFRLIKYAILILIIGFIINSLPESMFTEGNQETATSEETSGIEEVTNRVQHLVTNVDWADVTQKSIDGLNRAANMLSMYLDGDEEADVVPVFQDDVDGTARDKDQVHEFERRVHELVNEEREKQGLEPLEFSVDVSHVARAKSQDMADQDYFSHESPTYGSPFDMMQEFGLKYLTAGENIAMGQRSPEQVMDGWMNSDGHRANILHEDFTHIGIGFIKDNGTYYWTQMFIGK</sequence>
<evidence type="ECO:0000259" key="1">
    <source>
        <dbReference type="Pfam" id="PF00188"/>
    </source>
</evidence>
<proteinExistence type="predicted"/>
<dbReference type="OrthoDB" id="9783944at2"/>
<dbReference type="SUPFAM" id="SSF55797">
    <property type="entry name" value="PR-1-like"/>
    <property type="match status" value="1"/>
</dbReference>
<dbReference type="InterPro" id="IPR035940">
    <property type="entry name" value="CAP_sf"/>
</dbReference>
<dbReference type="Pfam" id="PF00188">
    <property type="entry name" value="CAP"/>
    <property type="match status" value="1"/>
</dbReference>
<dbReference type="NCBIfam" id="TIGR02909">
    <property type="entry name" value="spore_YkwD"/>
    <property type="match status" value="1"/>
</dbReference>
<dbReference type="InterPro" id="IPR014044">
    <property type="entry name" value="CAP_dom"/>
</dbReference>
<dbReference type="PANTHER" id="PTHR31157:SF1">
    <property type="entry name" value="SCP DOMAIN-CONTAINING PROTEIN"/>
    <property type="match status" value="1"/>
</dbReference>
<dbReference type="RefSeq" id="WP_091774293.1">
    <property type="nucleotide sequence ID" value="NZ_CAESCL010000090.1"/>
</dbReference>